<evidence type="ECO:0000259" key="5">
    <source>
        <dbReference type="Pfam" id="PF00151"/>
    </source>
</evidence>
<dbReference type="InterPro" id="IPR029058">
    <property type="entry name" value="AB_hydrolase_fold"/>
</dbReference>
<dbReference type="PANTHER" id="PTHR11610">
    <property type="entry name" value="LIPASE"/>
    <property type="match status" value="1"/>
</dbReference>
<comment type="subcellular location">
    <subcellularLocation>
        <location evidence="1">Secreted</location>
    </subcellularLocation>
</comment>
<dbReference type="EnsemblMetazoa" id="XM_014388929.2">
    <property type="protein sequence ID" value="XP_014244415.1"/>
    <property type="gene ID" value="LOC106663833"/>
</dbReference>
<dbReference type="FunFam" id="3.40.50.1820:FF:000076">
    <property type="entry name" value="phospholipase A1"/>
    <property type="match status" value="1"/>
</dbReference>
<dbReference type="GeneID" id="106663833"/>
<sequence length="366" mass="41426">MCFLDISKNSFYISWNMKYFNTFCILLVILSVSNCGHTTSQFFQKVLGGISKSYERFSNWVYAKHASTHCFHLFTRDNLNNSDVYEVNVTNNGELFKKFNPKNPTKILIHGWRGSVESTFCTLLKDTYLDVGDYNIIIFDWSNDANKSYRFAKTAVTKAGKIVASFIDSLVKKHKVKSEDLHLIGHSLGAHVSGVAGYFTTTGQIGRITGLDPSLPLYLNVPESEKLSNKSANFVDIIHTCALYLGIWSNIGHADFYPNKGTFIQPGCGFDALGKCSHNRSYYYFMESIENPSSFIATKCDNWYKFANKGCSNETKVVMGEHCLSSTQGIYYLVTADNPPFGKKENSSEIEPSIQQLNTNWYYKHF</sequence>
<dbReference type="SUPFAM" id="SSF53474">
    <property type="entry name" value="alpha/beta-Hydrolases"/>
    <property type="match status" value="1"/>
</dbReference>
<dbReference type="GO" id="GO:0017171">
    <property type="term" value="F:serine hydrolase activity"/>
    <property type="evidence" value="ECO:0007669"/>
    <property type="project" value="TreeGrafter"/>
</dbReference>
<dbReference type="InterPro" id="IPR013818">
    <property type="entry name" value="Lipase"/>
</dbReference>
<dbReference type="OMA" id="SKIWACK"/>
<name>A0A8I6REI4_CIMLE</name>
<evidence type="ECO:0000313" key="7">
    <source>
        <dbReference type="Proteomes" id="UP000494040"/>
    </source>
</evidence>
<dbReference type="AlphaFoldDB" id="A0A8I6REI4"/>
<comment type="similarity">
    <text evidence="2 4">Belongs to the AB hydrolase superfamily. Lipase family.</text>
</comment>
<dbReference type="RefSeq" id="XP_014244415.1">
    <property type="nucleotide sequence ID" value="XM_014388929.2"/>
</dbReference>
<evidence type="ECO:0000256" key="2">
    <source>
        <dbReference type="ARBA" id="ARBA00010701"/>
    </source>
</evidence>
<keyword evidence="7" id="KW-1185">Reference proteome</keyword>
<dbReference type="InterPro" id="IPR000734">
    <property type="entry name" value="TAG_lipase"/>
</dbReference>
<dbReference type="CDD" id="cd00707">
    <property type="entry name" value="Pancreat_lipase_like"/>
    <property type="match status" value="1"/>
</dbReference>
<dbReference type="GO" id="GO:0016042">
    <property type="term" value="P:lipid catabolic process"/>
    <property type="evidence" value="ECO:0007669"/>
    <property type="project" value="TreeGrafter"/>
</dbReference>
<reference evidence="6" key="1">
    <citation type="submission" date="2022-01" db="UniProtKB">
        <authorList>
            <consortium name="EnsemblMetazoa"/>
        </authorList>
    </citation>
    <scope>IDENTIFICATION</scope>
</reference>
<dbReference type="GO" id="GO:0005615">
    <property type="term" value="C:extracellular space"/>
    <property type="evidence" value="ECO:0007669"/>
    <property type="project" value="TreeGrafter"/>
</dbReference>
<evidence type="ECO:0000256" key="4">
    <source>
        <dbReference type="RuleBase" id="RU004262"/>
    </source>
</evidence>
<protein>
    <recommendedName>
        <fullName evidence="5">Lipase domain-containing protein</fullName>
    </recommendedName>
</protein>
<evidence type="ECO:0000256" key="1">
    <source>
        <dbReference type="ARBA" id="ARBA00004613"/>
    </source>
</evidence>
<evidence type="ECO:0000313" key="6">
    <source>
        <dbReference type="EnsemblMetazoa" id="XP_014244415.1"/>
    </source>
</evidence>
<dbReference type="Gene3D" id="3.40.50.1820">
    <property type="entry name" value="alpha/beta hydrolase"/>
    <property type="match status" value="1"/>
</dbReference>
<dbReference type="OrthoDB" id="199913at2759"/>
<dbReference type="Proteomes" id="UP000494040">
    <property type="component" value="Unassembled WGS sequence"/>
</dbReference>
<evidence type="ECO:0000256" key="3">
    <source>
        <dbReference type="ARBA" id="ARBA00022525"/>
    </source>
</evidence>
<dbReference type="Pfam" id="PF00151">
    <property type="entry name" value="Lipase"/>
    <property type="match status" value="1"/>
</dbReference>
<dbReference type="GO" id="GO:0016298">
    <property type="term" value="F:lipase activity"/>
    <property type="evidence" value="ECO:0007669"/>
    <property type="project" value="InterPro"/>
</dbReference>
<proteinExistence type="inferred from homology"/>
<keyword evidence="3" id="KW-0964">Secreted</keyword>
<dbReference type="InterPro" id="IPR033906">
    <property type="entry name" value="Lipase_N"/>
</dbReference>
<feature type="domain" description="Lipase" evidence="5">
    <location>
        <begin position="69"/>
        <end position="341"/>
    </location>
</feature>
<accession>A0A8I6REI4</accession>
<dbReference type="PRINTS" id="PR00821">
    <property type="entry name" value="TAGLIPASE"/>
</dbReference>
<dbReference type="PANTHER" id="PTHR11610:SF173">
    <property type="entry name" value="LIPASE DOMAIN-CONTAINING PROTEIN-RELATED"/>
    <property type="match status" value="1"/>
</dbReference>
<dbReference type="KEGG" id="clec:106663833"/>
<organism evidence="6 7">
    <name type="scientific">Cimex lectularius</name>
    <name type="common">Bed bug</name>
    <name type="synonym">Acanthia lectularia</name>
    <dbReference type="NCBI Taxonomy" id="79782"/>
    <lineage>
        <taxon>Eukaryota</taxon>
        <taxon>Metazoa</taxon>
        <taxon>Ecdysozoa</taxon>
        <taxon>Arthropoda</taxon>
        <taxon>Hexapoda</taxon>
        <taxon>Insecta</taxon>
        <taxon>Pterygota</taxon>
        <taxon>Neoptera</taxon>
        <taxon>Paraneoptera</taxon>
        <taxon>Hemiptera</taxon>
        <taxon>Heteroptera</taxon>
        <taxon>Panheteroptera</taxon>
        <taxon>Cimicomorpha</taxon>
        <taxon>Cimicidae</taxon>
        <taxon>Cimex</taxon>
    </lineage>
</organism>